<evidence type="ECO:0000313" key="2">
    <source>
        <dbReference type="EMBL" id="MFC5885830.1"/>
    </source>
</evidence>
<feature type="domain" description="HTH arsR-type" evidence="1">
    <location>
        <begin position="1"/>
        <end position="87"/>
    </location>
</feature>
<accession>A0ABW1EVE1</accession>
<dbReference type="Gene3D" id="1.10.10.10">
    <property type="entry name" value="Winged helix-like DNA-binding domain superfamily/Winged helix DNA-binding domain"/>
    <property type="match status" value="1"/>
</dbReference>
<dbReference type="PROSITE" id="PS50987">
    <property type="entry name" value="HTH_ARSR_2"/>
    <property type="match status" value="1"/>
</dbReference>
<gene>
    <name evidence="2" type="ORF">ACFP0N_12710</name>
</gene>
<dbReference type="PRINTS" id="PR00778">
    <property type="entry name" value="HTHARSR"/>
</dbReference>
<dbReference type="SMART" id="SM00418">
    <property type="entry name" value="HTH_ARSR"/>
    <property type="match status" value="1"/>
</dbReference>
<reference evidence="3" key="1">
    <citation type="journal article" date="2019" name="Int. J. Syst. Evol. Microbiol.">
        <title>The Global Catalogue of Microorganisms (GCM) 10K type strain sequencing project: providing services to taxonomists for standard genome sequencing and annotation.</title>
        <authorList>
            <consortium name="The Broad Institute Genomics Platform"/>
            <consortium name="The Broad Institute Genome Sequencing Center for Infectious Disease"/>
            <person name="Wu L."/>
            <person name="Ma J."/>
        </authorList>
    </citation>
    <scope>NUCLEOTIDE SEQUENCE [LARGE SCALE GENOMIC DNA]</scope>
    <source>
        <strain evidence="3">CGMCC 4.1469</strain>
    </source>
</reference>
<dbReference type="InterPro" id="IPR036390">
    <property type="entry name" value="WH_DNA-bd_sf"/>
</dbReference>
<dbReference type="PANTHER" id="PTHR39168:SF2">
    <property type="entry name" value="HTH-TYPE TRANSCRIPTIONAL REGULATOR CMTR"/>
    <property type="match status" value="1"/>
</dbReference>
<dbReference type="PANTHER" id="PTHR39168">
    <property type="entry name" value="TRANSCRIPTIONAL REGULATOR-RELATED"/>
    <property type="match status" value="1"/>
</dbReference>
<dbReference type="InterPro" id="IPR011991">
    <property type="entry name" value="ArsR-like_HTH"/>
</dbReference>
<dbReference type="InterPro" id="IPR001845">
    <property type="entry name" value="HTH_ArsR_DNA-bd_dom"/>
</dbReference>
<organism evidence="2 3">
    <name type="scientific">Kitasatospora aburaviensis</name>
    <dbReference type="NCBI Taxonomy" id="67265"/>
    <lineage>
        <taxon>Bacteria</taxon>
        <taxon>Bacillati</taxon>
        <taxon>Actinomycetota</taxon>
        <taxon>Actinomycetes</taxon>
        <taxon>Kitasatosporales</taxon>
        <taxon>Streptomycetaceae</taxon>
        <taxon>Kitasatospora</taxon>
    </lineage>
</organism>
<dbReference type="NCBIfam" id="NF033788">
    <property type="entry name" value="HTH_metalloreg"/>
    <property type="match status" value="1"/>
</dbReference>
<dbReference type="InterPro" id="IPR052543">
    <property type="entry name" value="HTH_Metal-responsive_Reg"/>
</dbReference>
<comment type="caution">
    <text evidence="2">The sequence shown here is derived from an EMBL/GenBank/DDBJ whole genome shotgun (WGS) entry which is preliminary data.</text>
</comment>
<dbReference type="Pfam" id="PF01022">
    <property type="entry name" value="HTH_5"/>
    <property type="match status" value="1"/>
</dbReference>
<dbReference type="Proteomes" id="UP001596067">
    <property type="component" value="Unassembled WGS sequence"/>
</dbReference>
<name>A0ABW1EVE1_9ACTN</name>
<dbReference type="CDD" id="cd00090">
    <property type="entry name" value="HTH_ARSR"/>
    <property type="match status" value="1"/>
</dbReference>
<dbReference type="SUPFAM" id="SSF46785">
    <property type="entry name" value="Winged helix' DNA-binding domain"/>
    <property type="match status" value="1"/>
</dbReference>
<protein>
    <submittedName>
        <fullName evidence="2">ArsR/SmtB family transcription factor</fullName>
    </submittedName>
</protein>
<keyword evidence="3" id="KW-1185">Reference proteome</keyword>
<proteinExistence type="predicted"/>
<evidence type="ECO:0000313" key="3">
    <source>
        <dbReference type="Proteomes" id="UP001596067"/>
    </source>
</evidence>
<dbReference type="EMBL" id="JBHSOD010000012">
    <property type="protein sequence ID" value="MFC5885830.1"/>
    <property type="molecule type" value="Genomic_DNA"/>
</dbReference>
<evidence type="ECO:0000259" key="1">
    <source>
        <dbReference type="PROSITE" id="PS50987"/>
    </source>
</evidence>
<sequence length="107" mass="11608">MERVGRALADTSRRRILLALLDAPHYPADLADELGLTRANVSNHLACLRDCGLVRTEPEGRRTRYHLADERLAHALRGLLAAVPPLDPAAAPALDAPALHAAAREEH</sequence>
<dbReference type="RefSeq" id="WP_313767772.1">
    <property type="nucleotide sequence ID" value="NZ_BAAAVH010000107.1"/>
</dbReference>
<dbReference type="InterPro" id="IPR036388">
    <property type="entry name" value="WH-like_DNA-bd_sf"/>
</dbReference>